<comment type="catalytic activity">
    <reaction evidence="10 12">
        <text>5-[(5-phospho-1-deoxy-D-ribulos-1-ylimino)methylamino]-1-(5-phospho-beta-D-ribosyl)imidazole-4-carboxamide + L-glutamine = D-erythro-1-(imidazol-4-yl)glycerol 3-phosphate + 5-amino-1-(5-phospho-beta-D-ribosyl)imidazole-4-carboxamide + L-glutamate + H(+)</text>
        <dbReference type="Rhea" id="RHEA:24793"/>
        <dbReference type="ChEBI" id="CHEBI:15378"/>
        <dbReference type="ChEBI" id="CHEBI:29985"/>
        <dbReference type="ChEBI" id="CHEBI:58278"/>
        <dbReference type="ChEBI" id="CHEBI:58359"/>
        <dbReference type="ChEBI" id="CHEBI:58475"/>
        <dbReference type="ChEBI" id="CHEBI:58525"/>
        <dbReference type="EC" id="4.3.2.10"/>
    </reaction>
</comment>
<comment type="subunit">
    <text evidence="3 12">Heterodimer of HisH and HisF.</text>
</comment>
<dbReference type="InterPro" id="IPR010139">
    <property type="entry name" value="Imidazole-glycPsynth_HisH"/>
</dbReference>
<dbReference type="GO" id="GO:0000107">
    <property type="term" value="F:imidazoleglycerol-phosphate synthase activity"/>
    <property type="evidence" value="ECO:0007669"/>
    <property type="project" value="UniProtKB-UniRule"/>
</dbReference>
<evidence type="ECO:0000256" key="1">
    <source>
        <dbReference type="ARBA" id="ARBA00004496"/>
    </source>
</evidence>
<evidence type="ECO:0000256" key="9">
    <source>
        <dbReference type="ARBA" id="ARBA00023239"/>
    </source>
</evidence>
<name>A0A1G2AAB0_9BACT</name>
<evidence type="ECO:0000256" key="11">
    <source>
        <dbReference type="ARBA" id="ARBA00049534"/>
    </source>
</evidence>
<dbReference type="GO" id="GO:0005737">
    <property type="term" value="C:cytoplasm"/>
    <property type="evidence" value="ECO:0007669"/>
    <property type="project" value="UniProtKB-SubCell"/>
</dbReference>
<accession>A0A1G2AAB0</accession>
<keyword evidence="5 12" id="KW-0028">Amino-acid biosynthesis</keyword>
<evidence type="ECO:0000256" key="2">
    <source>
        <dbReference type="ARBA" id="ARBA00005091"/>
    </source>
</evidence>
<feature type="active site" evidence="12 13">
    <location>
        <position position="177"/>
    </location>
</feature>
<dbReference type="GO" id="GO:0004359">
    <property type="term" value="F:glutaminase activity"/>
    <property type="evidence" value="ECO:0007669"/>
    <property type="project" value="UniProtKB-EC"/>
</dbReference>
<reference evidence="15 16" key="1">
    <citation type="journal article" date="2016" name="Nat. Commun.">
        <title>Thousands of microbial genomes shed light on interconnected biogeochemical processes in an aquifer system.</title>
        <authorList>
            <person name="Anantharaman K."/>
            <person name="Brown C.T."/>
            <person name="Hug L.A."/>
            <person name="Sharon I."/>
            <person name="Castelle C.J."/>
            <person name="Probst A.J."/>
            <person name="Thomas B.C."/>
            <person name="Singh A."/>
            <person name="Wilkins M.J."/>
            <person name="Karaoz U."/>
            <person name="Brodie E.L."/>
            <person name="Williams K.H."/>
            <person name="Hubbard S.S."/>
            <person name="Banfield J.F."/>
        </authorList>
    </citation>
    <scope>NUCLEOTIDE SEQUENCE [LARGE SCALE GENOMIC DNA]</scope>
</reference>
<protein>
    <recommendedName>
        <fullName evidence="12">Imidazole glycerol phosphate synthase subunit HisH</fullName>
        <ecNumber evidence="12">4.3.2.10</ecNumber>
    </recommendedName>
    <alternativeName>
        <fullName evidence="12">IGP synthase glutaminase subunit</fullName>
        <ecNumber evidence="12">3.5.1.2</ecNumber>
    </alternativeName>
    <alternativeName>
        <fullName evidence="12">IGP synthase subunit HisH</fullName>
    </alternativeName>
    <alternativeName>
        <fullName evidence="12">ImGP synthase subunit HisH</fullName>
        <shortName evidence="12">IGPS subunit HisH</shortName>
    </alternativeName>
</protein>
<dbReference type="PANTHER" id="PTHR42701">
    <property type="entry name" value="IMIDAZOLE GLYCEROL PHOSPHATE SYNTHASE SUBUNIT HISH"/>
    <property type="match status" value="1"/>
</dbReference>
<keyword evidence="8 12" id="KW-0368">Histidine biosynthesis</keyword>
<evidence type="ECO:0000256" key="3">
    <source>
        <dbReference type="ARBA" id="ARBA00011152"/>
    </source>
</evidence>
<dbReference type="AlphaFoldDB" id="A0A1G2AAB0"/>
<dbReference type="NCBIfam" id="TIGR01855">
    <property type="entry name" value="IMP_synth_hisH"/>
    <property type="match status" value="1"/>
</dbReference>
<evidence type="ECO:0000259" key="14">
    <source>
        <dbReference type="Pfam" id="PF00117"/>
    </source>
</evidence>
<keyword evidence="4 12" id="KW-0963">Cytoplasm</keyword>
<dbReference type="GO" id="GO:0016829">
    <property type="term" value="F:lyase activity"/>
    <property type="evidence" value="ECO:0007669"/>
    <property type="project" value="UniProtKB-KW"/>
</dbReference>
<feature type="domain" description="Glutamine amidotransferase" evidence="14">
    <location>
        <begin position="9"/>
        <end position="193"/>
    </location>
</feature>
<dbReference type="EC" id="4.3.2.10" evidence="12"/>
<dbReference type="EC" id="3.5.1.2" evidence="12"/>
<proteinExistence type="inferred from homology"/>
<comment type="caution">
    <text evidence="15">The sequence shown here is derived from an EMBL/GenBank/DDBJ whole genome shotgun (WGS) entry which is preliminary data.</text>
</comment>
<comment type="pathway">
    <text evidence="2 12">Amino-acid biosynthesis; L-histidine biosynthesis; L-histidine from 5-phospho-alpha-D-ribose 1-diphosphate: step 5/9.</text>
</comment>
<dbReference type="UniPathway" id="UPA00031">
    <property type="reaction ID" value="UER00010"/>
</dbReference>
<dbReference type="PIRSF" id="PIRSF000495">
    <property type="entry name" value="Amidotransf_hisH"/>
    <property type="match status" value="1"/>
</dbReference>
<dbReference type="SUPFAM" id="SSF52317">
    <property type="entry name" value="Class I glutamine amidotransferase-like"/>
    <property type="match status" value="1"/>
</dbReference>
<evidence type="ECO:0000256" key="10">
    <source>
        <dbReference type="ARBA" id="ARBA00047838"/>
    </source>
</evidence>
<dbReference type="Pfam" id="PF00117">
    <property type="entry name" value="GATase"/>
    <property type="match status" value="1"/>
</dbReference>
<comment type="subcellular location">
    <subcellularLocation>
        <location evidence="1 12">Cytoplasm</location>
    </subcellularLocation>
</comment>
<evidence type="ECO:0000256" key="5">
    <source>
        <dbReference type="ARBA" id="ARBA00022605"/>
    </source>
</evidence>
<gene>
    <name evidence="12" type="primary">hisH</name>
    <name evidence="15" type="ORF">A3H61_04020</name>
</gene>
<evidence type="ECO:0000313" key="16">
    <source>
        <dbReference type="Proteomes" id="UP000178315"/>
    </source>
</evidence>
<dbReference type="Proteomes" id="UP000178315">
    <property type="component" value="Unassembled WGS sequence"/>
</dbReference>
<evidence type="ECO:0000256" key="13">
    <source>
        <dbReference type="PIRSR" id="PIRSR000495-1"/>
    </source>
</evidence>
<evidence type="ECO:0000313" key="15">
    <source>
        <dbReference type="EMBL" id="OGY72970.1"/>
    </source>
</evidence>
<evidence type="ECO:0000256" key="12">
    <source>
        <dbReference type="HAMAP-Rule" id="MF_00278"/>
    </source>
</evidence>
<comment type="function">
    <text evidence="12">IGPS catalyzes the conversion of PRFAR and glutamine to IGP, AICAR and glutamate. The HisH subunit catalyzes the hydrolysis of glutamine to glutamate and ammonia as part of the synthesis of IGP and AICAR. The resulting ammonia molecule is channeled to the active site of HisF.</text>
</comment>
<evidence type="ECO:0000256" key="6">
    <source>
        <dbReference type="ARBA" id="ARBA00022801"/>
    </source>
</evidence>
<feature type="active site" description="Nucleophile" evidence="12 13">
    <location>
        <position position="80"/>
    </location>
</feature>
<dbReference type="GO" id="GO:0000105">
    <property type="term" value="P:L-histidine biosynthetic process"/>
    <property type="evidence" value="ECO:0007669"/>
    <property type="project" value="UniProtKB-UniRule"/>
</dbReference>
<dbReference type="PROSITE" id="PS51273">
    <property type="entry name" value="GATASE_TYPE_1"/>
    <property type="match status" value="1"/>
</dbReference>
<evidence type="ECO:0000256" key="8">
    <source>
        <dbReference type="ARBA" id="ARBA00023102"/>
    </source>
</evidence>
<dbReference type="InterPro" id="IPR029062">
    <property type="entry name" value="Class_I_gatase-like"/>
</dbReference>
<keyword evidence="7 12" id="KW-0315">Glutamine amidotransferase</keyword>
<evidence type="ECO:0000256" key="7">
    <source>
        <dbReference type="ARBA" id="ARBA00022962"/>
    </source>
</evidence>
<dbReference type="Gene3D" id="3.40.50.880">
    <property type="match status" value="1"/>
</dbReference>
<dbReference type="HAMAP" id="MF_00278">
    <property type="entry name" value="HisH"/>
    <property type="match status" value="1"/>
</dbReference>
<keyword evidence="9 12" id="KW-0456">Lyase</keyword>
<dbReference type="PANTHER" id="PTHR42701:SF1">
    <property type="entry name" value="IMIDAZOLE GLYCEROL PHOSPHATE SYNTHASE SUBUNIT HISH"/>
    <property type="match status" value="1"/>
</dbReference>
<dbReference type="CDD" id="cd01748">
    <property type="entry name" value="GATase1_IGP_Synthase"/>
    <property type="match status" value="1"/>
</dbReference>
<comment type="catalytic activity">
    <reaction evidence="11 12">
        <text>L-glutamine + H2O = L-glutamate + NH4(+)</text>
        <dbReference type="Rhea" id="RHEA:15889"/>
        <dbReference type="ChEBI" id="CHEBI:15377"/>
        <dbReference type="ChEBI" id="CHEBI:28938"/>
        <dbReference type="ChEBI" id="CHEBI:29985"/>
        <dbReference type="ChEBI" id="CHEBI:58359"/>
        <dbReference type="EC" id="3.5.1.2"/>
    </reaction>
</comment>
<organism evidence="15 16">
    <name type="scientific">Candidatus Jacksonbacteria bacterium RIFCSPLOWO2_02_FULL_44_20</name>
    <dbReference type="NCBI Taxonomy" id="1798460"/>
    <lineage>
        <taxon>Bacteria</taxon>
        <taxon>Candidatus Jacksoniibacteriota</taxon>
    </lineage>
</organism>
<evidence type="ECO:0000256" key="4">
    <source>
        <dbReference type="ARBA" id="ARBA00022490"/>
    </source>
</evidence>
<sequence>MIKPSVTILYYGAGNIKSVTNALDMIGAKWKVTSNSREIVEASKIIMPGVGSAKAAMEELQKRWLVETIRNVKAPFLGICLGMQLLFDYSEERDVACLGIIKGRVRRFQGKGLKVPQIGWNRVKNEKLKMKSGSYFYFVHSYYCVPEDGGVVTATTEYGVEFASAVQYKNFYGVQFHPEKSGEAGLEVLKNFCEL</sequence>
<feature type="active site" evidence="12 13">
    <location>
        <position position="179"/>
    </location>
</feature>
<keyword evidence="6 12" id="KW-0378">Hydrolase</keyword>
<dbReference type="EMBL" id="MHJU01000019">
    <property type="protein sequence ID" value="OGY72970.1"/>
    <property type="molecule type" value="Genomic_DNA"/>
</dbReference>
<dbReference type="InterPro" id="IPR017926">
    <property type="entry name" value="GATASE"/>
</dbReference>
<dbReference type="FunFam" id="3.40.50.880:FF:000009">
    <property type="entry name" value="Imidazole glycerol phosphate synthase subunit HisH"/>
    <property type="match status" value="1"/>
</dbReference>
<keyword evidence="15" id="KW-0808">Transferase</keyword>